<dbReference type="InterPro" id="IPR014746">
    <property type="entry name" value="Gln_synth/guanido_kin_cat_dom"/>
</dbReference>
<dbReference type="PANTHER" id="PTHR36510">
    <property type="entry name" value="GLUTAMATE--CYSTEINE LIGASE 2-RELATED"/>
    <property type="match status" value="1"/>
</dbReference>
<dbReference type="AlphaFoldDB" id="A0A9W6HEN9"/>
<protein>
    <recommendedName>
        <fullName evidence="5">Putative glutamate--cysteine ligase 2</fullName>
        <ecNumber evidence="5">6.3.2.2</ecNumber>
    </recommendedName>
    <alternativeName>
        <fullName evidence="5">Gamma-glutamylcysteine synthetase 2</fullName>
        <shortName evidence="5">GCS 2</shortName>
        <shortName evidence="5">Gamma-GCS 2</shortName>
    </alternativeName>
</protein>
<accession>A0A9W6HEN9</accession>
<keyword evidence="3 5" id="KW-0067">ATP-binding</keyword>
<evidence type="ECO:0000256" key="4">
    <source>
        <dbReference type="ARBA" id="ARBA00048819"/>
    </source>
</evidence>
<dbReference type="GO" id="GO:0004357">
    <property type="term" value="F:glutamate-cysteine ligase activity"/>
    <property type="evidence" value="ECO:0007669"/>
    <property type="project" value="UniProtKB-EC"/>
</dbReference>
<keyword evidence="7" id="KW-1185">Reference proteome</keyword>
<evidence type="ECO:0000313" key="7">
    <source>
        <dbReference type="Proteomes" id="UP001142317"/>
    </source>
</evidence>
<evidence type="ECO:0000256" key="2">
    <source>
        <dbReference type="ARBA" id="ARBA00022741"/>
    </source>
</evidence>
<evidence type="ECO:0000256" key="1">
    <source>
        <dbReference type="ARBA" id="ARBA00022598"/>
    </source>
</evidence>
<reference evidence="6" key="2">
    <citation type="submission" date="2023-01" db="EMBL/GenBank/DDBJ databases">
        <authorList>
            <person name="Sun Q."/>
            <person name="Evtushenko L."/>
        </authorList>
    </citation>
    <scope>NUCLEOTIDE SEQUENCE</scope>
    <source>
        <strain evidence="6">VKM Ac-1447</strain>
    </source>
</reference>
<evidence type="ECO:0000256" key="5">
    <source>
        <dbReference type="HAMAP-Rule" id="MF_01609"/>
    </source>
</evidence>
<dbReference type="NCBIfam" id="NF010041">
    <property type="entry name" value="PRK13517.1-1"/>
    <property type="match status" value="1"/>
</dbReference>
<name>A0A9W6HEN9_9MICO</name>
<evidence type="ECO:0000313" key="6">
    <source>
        <dbReference type="EMBL" id="GLJ79129.1"/>
    </source>
</evidence>
<dbReference type="GO" id="GO:0005524">
    <property type="term" value="F:ATP binding"/>
    <property type="evidence" value="ECO:0007669"/>
    <property type="project" value="UniProtKB-KW"/>
</dbReference>
<comment type="catalytic activity">
    <reaction evidence="4 5">
        <text>L-cysteine + L-glutamate + ATP = gamma-L-glutamyl-L-cysteine + ADP + phosphate + H(+)</text>
        <dbReference type="Rhea" id="RHEA:13285"/>
        <dbReference type="ChEBI" id="CHEBI:15378"/>
        <dbReference type="ChEBI" id="CHEBI:29985"/>
        <dbReference type="ChEBI" id="CHEBI:30616"/>
        <dbReference type="ChEBI" id="CHEBI:35235"/>
        <dbReference type="ChEBI" id="CHEBI:43474"/>
        <dbReference type="ChEBI" id="CHEBI:58173"/>
        <dbReference type="ChEBI" id="CHEBI:456216"/>
        <dbReference type="EC" id="6.3.2.2"/>
    </reaction>
</comment>
<dbReference type="EC" id="6.3.2.2" evidence="5"/>
<dbReference type="PANTHER" id="PTHR36510:SF1">
    <property type="entry name" value="GLUTAMATE--CYSTEINE LIGASE 2-RELATED"/>
    <property type="match status" value="1"/>
</dbReference>
<dbReference type="Pfam" id="PF04107">
    <property type="entry name" value="GCS2"/>
    <property type="match status" value="1"/>
</dbReference>
<sequence length="386" mass="40886">MLHSPELLPTAGGPGGLRTLGIEEEFLLVDATTFRPIPAADETLLVAQRASLSAVGPMGAPIAFHRELKSEQIEVVSPPVRTRSELVAVIAEGRRTVDRAAQAVGARAVPLATCPDACTPHVAPSPRYEKIAARFGATAQEQLTCGMHIHVSVTSPEEGIAVLDRVRAWLPLVLALSANSPFWQGADSGFASYRYQAWGRWPTSGPTEIFGSPDAYRREVAASVGSGVCLDTGMIYFDARLSSHVPTVEIRIADVCLRPEDAVTIPVLVRALVDRAAADWRAGHAPAACSAASIRLASWRASRWALDDELIHPTEQRLVPAAAAVAALLRYVEDHFATPLERSQTHDGVASIIERGNGASLQRTAASSGGGLACVVAESVRHGLGG</sequence>
<dbReference type="NCBIfam" id="TIGR02050">
    <property type="entry name" value="gshA_cyan_rel"/>
    <property type="match status" value="1"/>
</dbReference>
<dbReference type="HAMAP" id="MF_01609">
    <property type="entry name" value="Glu_cys_ligase_2"/>
    <property type="match status" value="1"/>
</dbReference>
<gene>
    <name evidence="6" type="ORF">GCM10017586_08110</name>
</gene>
<dbReference type="Gene3D" id="3.30.590.20">
    <property type="match status" value="1"/>
</dbReference>
<dbReference type="InterPro" id="IPR006336">
    <property type="entry name" value="GCS2"/>
</dbReference>
<dbReference type="Proteomes" id="UP001142317">
    <property type="component" value="Unassembled WGS sequence"/>
</dbReference>
<dbReference type="InterPro" id="IPR050141">
    <property type="entry name" value="GCL_type2/YbdK_subfam"/>
</dbReference>
<organism evidence="6 7">
    <name type="scientific">Microbacterium imperiale</name>
    <dbReference type="NCBI Taxonomy" id="33884"/>
    <lineage>
        <taxon>Bacteria</taxon>
        <taxon>Bacillati</taxon>
        <taxon>Actinomycetota</taxon>
        <taxon>Actinomycetes</taxon>
        <taxon>Micrococcales</taxon>
        <taxon>Microbacteriaceae</taxon>
        <taxon>Microbacterium</taxon>
    </lineage>
</organism>
<dbReference type="EMBL" id="BSEO01000001">
    <property type="protein sequence ID" value="GLJ79129.1"/>
    <property type="molecule type" value="Genomic_DNA"/>
</dbReference>
<evidence type="ECO:0000256" key="3">
    <source>
        <dbReference type="ARBA" id="ARBA00022840"/>
    </source>
</evidence>
<keyword evidence="1 5" id="KW-0436">Ligase</keyword>
<reference evidence="6" key="1">
    <citation type="journal article" date="2014" name="Int. J. Syst. Evol. Microbiol.">
        <title>Complete genome sequence of Corynebacterium casei LMG S-19264T (=DSM 44701T), isolated from a smear-ripened cheese.</title>
        <authorList>
            <consortium name="US DOE Joint Genome Institute (JGI-PGF)"/>
            <person name="Walter F."/>
            <person name="Albersmeier A."/>
            <person name="Kalinowski J."/>
            <person name="Ruckert C."/>
        </authorList>
    </citation>
    <scope>NUCLEOTIDE SEQUENCE</scope>
    <source>
        <strain evidence="6">VKM Ac-1447</strain>
    </source>
</reference>
<comment type="caution">
    <text evidence="6">The sequence shown here is derived from an EMBL/GenBank/DDBJ whole genome shotgun (WGS) entry which is preliminary data.</text>
</comment>
<dbReference type="SUPFAM" id="SSF55931">
    <property type="entry name" value="Glutamine synthetase/guanido kinase"/>
    <property type="match status" value="1"/>
</dbReference>
<comment type="function">
    <text evidence="5">ATP-dependent carboxylate-amine ligase which exhibits weak glutamate--cysteine ligase activity.</text>
</comment>
<keyword evidence="2 5" id="KW-0547">Nucleotide-binding</keyword>
<dbReference type="GO" id="GO:0042398">
    <property type="term" value="P:modified amino acid biosynthetic process"/>
    <property type="evidence" value="ECO:0007669"/>
    <property type="project" value="InterPro"/>
</dbReference>
<proteinExistence type="inferred from homology"/>
<dbReference type="InterPro" id="IPR011793">
    <property type="entry name" value="YbdK"/>
</dbReference>
<comment type="similarity">
    <text evidence="5">Belongs to the glutamate--cysteine ligase type 2 family. YbdK subfamily.</text>
</comment>